<dbReference type="Proteomes" id="UP000054097">
    <property type="component" value="Unassembled WGS sequence"/>
</dbReference>
<feature type="region of interest" description="Disordered" evidence="1">
    <location>
        <begin position="42"/>
        <end position="66"/>
    </location>
</feature>
<dbReference type="InterPro" id="IPR054722">
    <property type="entry name" value="PolX-like_BBD"/>
</dbReference>
<reference evidence="4" key="2">
    <citation type="submission" date="2015-01" db="EMBL/GenBank/DDBJ databases">
        <title>Evolutionary Origins and Diversification of the Mycorrhizal Mutualists.</title>
        <authorList>
            <consortium name="DOE Joint Genome Institute"/>
            <consortium name="Mycorrhizal Genomics Consortium"/>
            <person name="Kohler A."/>
            <person name="Kuo A."/>
            <person name="Nagy L.G."/>
            <person name="Floudas D."/>
            <person name="Copeland A."/>
            <person name="Barry K.W."/>
            <person name="Cichocki N."/>
            <person name="Veneault-Fourrey C."/>
            <person name="LaButti K."/>
            <person name="Lindquist E.A."/>
            <person name="Lipzen A."/>
            <person name="Lundell T."/>
            <person name="Morin E."/>
            <person name="Murat C."/>
            <person name="Riley R."/>
            <person name="Ohm R."/>
            <person name="Sun H."/>
            <person name="Tunlid A."/>
            <person name="Henrissat B."/>
            <person name="Grigoriev I.V."/>
            <person name="Hibbett D.S."/>
            <person name="Martin F."/>
        </authorList>
    </citation>
    <scope>NUCLEOTIDE SEQUENCE [LARGE SCALE GENOMIC DNA]</scope>
    <source>
        <strain evidence="4">MAFF 305830</strain>
    </source>
</reference>
<feature type="region of interest" description="Disordered" evidence="1">
    <location>
        <begin position="260"/>
        <end position="316"/>
    </location>
</feature>
<organism evidence="3 4">
    <name type="scientific">Serendipita vermifera MAFF 305830</name>
    <dbReference type="NCBI Taxonomy" id="933852"/>
    <lineage>
        <taxon>Eukaryota</taxon>
        <taxon>Fungi</taxon>
        <taxon>Dikarya</taxon>
        <taxon>Basidiomycota</taxon>
        <taxon>Agaricomycotina</taxon>
        <taxon>Agaricomycetes</taxon>
        <taxon>Sebacinales</taxon>
        <taxon>Serendipitaceae</taxon>
        <taxon>Serendipita</taxon>
    </lineage>
</organism>
<keyword evidence="4" id="KW-1185">Reference proteome</keyword>
<dbReference type="OrthoDB" id="3264844at2759"/>
<reference evidence="3 4" key="1">
    <citation type="submission" date="2014-04" db="EMBL/GenBank/DDBJ databases">
        <authorList>
            <consortium name="DOE Joint Genome Institute"/>
            <person name="Kuo A."/>
            <person name="Zuccaro A."/>
            <person name="Kohler A."/>
            <person name="Nagy L.G."/>
            <person name="Floudas D."/>
            <person name="Copeland A."/>
            <person name="Barry K.W."/>
            <person name="Cichocki N."/>
            <person name="Veneault-Fourrey C."/>
            <person name="LaButti K."/>
            <person name="Lindquist E.A."/>
            <person name="Lipzen A."/>
            <person name="Lundell T."/>
            <person name="Morin E."/>
            <person name="Murat C."/>
            <person name="Sun H."/>
            <person name="Tunlid A."/>
            <person name="Henrissat B."/>
            <person name="Grigoriev I.V."/>
            <person name="Hibbett D.S."/>
            <person name="Martin F."/>
            <person name="Nordberg H.P."/>
            <person name="Cantor M.N."/>
            <person name="Hua S.X."/>
        </authorList>
    </citation>
    <scope>NUCLEOTIDE SEQUENCE [LARGE SCALE GENOMIC DNA]</scope>
    <source>
        <strain evidence="3 4">MAFF 305830</strain>
    </source>
</reference>
<feature type="compositionally biased region" description="Low complexity" evidence="1">
    <location>
        <begin position="263"/>
        <end position="275"/>
    </location>
</feature>
<dbReference type="EMBL" id="KN824304">
    <property type="protein sequence ID" value="KIM26727.1"/>
    <property type="molecule type" value="Genomic_DNA"/>
</dbReference>
<feature type="domain" description="Retrovirus-related Pol polyprotein from transposon TNT 1-94-like beta-barrel" evidence="2">
    <location>
        <begin position="335"/>
        <end position="387"/>
    </location>
</feature>
<dbReference type="Pfam" id="PF22936">
    <property type="entry name" value="Pol_BBD"/>
    <property type="match status" value="1"/>
</dbReference>
<gene>
    <name evidence="3" type="ORF">M408DRAFT_72351</name>
</gene>
<dbReference type="AlphaFoldDB" id="A0A0C2XC56"/>
<accession>A0A0C2XC56</accession>
<sequence>MDAQVAKLITSLPELSTESWETWMWNLKNALNMAKVWQPVLARDETTKKRPTRPTSAKPSEPTAGELTAQAAYDDAALQAAGWIHQAAGMAHREITEAHGATAASMLDDLEALYAQQTGGARFDAWTELLAIRKLDSETFPEVVRRVDAASYRLDCLRPADWSLAKETKETKTFVLLNAVPPAHMLISSLMANPDNLTYENVKSAFLMCKTPGTAGTSESASFAGSEATCFFCKNSGHKFLECNSVRHYQKIYFTQKAERRAQSQGQQGQQSQRGGFQGRGNRGRGGYSGNHTPRYHANAATGLDETTNDGGSSEYAGNASLFSSNTPASADTHWIADTGASCHMTSRRDWLTSISTCSVPVELADGSVVYGEGRGAIEFTPYINGKAATP</sequence>
<name>A0A0C2XC56_SERVB</name>
<dbReference type="HOGENOM" id="CLU_056430_0_0_1"/>
<evidence type="ECO:0000259" key="2">
    <source>
        <dbReference type="Pfam" id="PF22936"/>
    </source>
</evidence>
<evidence type="ECO:0000313" key="4">
    <source>
        <dbReference type="Proteomes" id="UP000054097"/>
    </source>
</evidence>
<proteinExistence type="predicted"/>
<evidence type="ECO:0000313" key="3">
    <source>
        <dbReference type="EMBL" id="KIM26727.1"/>
    </source>
</evidence>
<protein>
    <recommendedName>
        <fullName evidence="2">Retrovirus-related Pol polyprotein from transposon TNT 1-94-like beta-barrel domain-containing protein</fullName>
    </recommendedName>
</protein>
<evidence type="ECO:0000256" key="1">
    <source>
        <dbReference type="SAM" id="MobiDB-lite"/>
    </source>
</evidence>
<feature type="non-terminal residue" evidence="3">
    <location>
        <position position="391"/>
    </location>
</feature>
<dbReference type="STRING" id="933852.A0A0C2XC56"/>
<feature type="compositionally biased region" description="Gly residues" evidence="1">
    <location>
        <begin position="276"/>
        <end position="289"/>
    </location>
</feature>